<keyword evidence="1" id="KW-1133">Transmembrane helix</keyword>
<name>A0A7H8QUK9_TALRU</name>
<evidence type="ECO:0000313" key="3">
    <source>
        <dbReference type="Proteomes" id="UP000509510"/>
    </source>
</evidence>
<dbReference type="KEGG" id="trg:TRUGW13939_04309"/>
<accession>A0A7H8QUK9</accession>
<dbReference type="Proteomes" id="UP000509510">
    <property type="component" value="Chromosome II"/>
</dbReference>
<evidence type="ECO:0000256" key="1">
    <source>
        <dbReference type="SAM" id="Phobius"/>
    </source>
</evidence>
<evidence type="ECO:0000313" key="2">
    <source>
        <dbReference type="EMBL" id="QKX57201.1"/>
    </source>
</evidence>
<feature type="transmembrane region" description="Helical" evidence="1">
    <location>
        <begin position="132"/>
        <end position="154"/>
    </location>
</feature>
<keyword evidence="1" id="KW-0472">Membrane</keyword>
<protein>
    <recommendedName>
        <fullName evidence="4">Integral membrane protein TmpA</fullName>
    </recommendedName>
</protein>
<dbReference type="OrthoDB" id="3142841at2759"/>
<dbReference type="GO" id="GO:0043935">
    <property type="term" value="P:sexual sporulation resulting in formation of a cellular spore"/>
    <property type="evidence" value="ECO:0007669"/>
    <property type="project" value="TreeGrafter"/>
</dbReference>
<dbReference type="PANTHER" id="PTHR33927">
    <property type="entry name" value="TRANSMEMBRANE PROTEIN"/>
    <property type="match status" value="1"/>
</dbReference>
<keyword evidence="3" id="KW-1185">Reference proteome</keyword>
<dbReference type="RefSeq" id="XP_035343379.1">
    <property type="nucleotide sequence ID" value="XM_035487486.1"/>
</dbReference>
<dbReference type="GO" id="GO:0075306">
    <property type="term" value="P:regulation of conidium formation"/>
    <property type="evidence" value="ECO:0007669"/>
    <property type="project" value="TreeGrafter"/>
</dbReference>
<sequence length="470" mass="52809">MSGCMGHVREQKPTFNEANNDMRIDTESQQKPRRLRSSYHFLRYTALNVYRRLFSIVFVANLAVFIAIMIMDRSVLAFVNATAANLTACGLARQPLVVNSIYRVVCSVPRSAPLWIRRVAAKAFHFGGVHSGCGVASLLWYIGLVVLVSLQYWVPVEKTGEALVTLPTAVVVLAYIILILLLSIVVVAYPVFRFHHHDYFELTHRFLGWTVILLFLALLLVFSDNARRLSGNLSLGQYLVRLPAFWLLFVVIAAIIHPYLLLRKVRVRPELLSNHAIRLHMDHTTTSFGKGIQLSKHPLRDWHSFATFPDSPAGDSFSSLVSKAGDWTSDTIVNPPTHLWKRGVLLHGFAYVMGMFNRIIVVTTGSGIGPCLSFLGDSNRPAMRVLWQTRSPFETYGQGIMDLVKEMDPDPLVMDTNKTGRVDMVSVVEQLMHEFRAEAVCVISNPRLTKKLVFELETRGVVAMGPIFDS</sequence>
<gene>
    <name evidence="2" type="ORF">TRUGW13939_04309</name>
</gene>
<evidence type="ECO:0008006" key="4">
    <source>
        <dbReference type="Google" id="ProtNLM"/>
    </source>
</evidence>
<dbReference type="InterPro" id="IPR052979">
    <property type="entry name" value="Adenylate-forming_domain"/>
</dbReference>
<dbReference type="GO" id="GO:0048315">
    <property type="term" value="P:conidium formation"/>
    <property type="evidence" value="ECO:0007669"/>
    <property type="project" value="TreeGrafter"/>
</dbReference>
<dbReference type="GeneID" id="55991811"/>
<dbReference type="EMBL" id="CP055899">
    <property type="protein sequence ID" value="QKX57201.1"/>
    <property type="molecule type" value="Genomic_DNA"/>
</dbReference>
<feature type="transmembrane region" description="Helical" evidence="1">
    <location>
        <begin position="243"/>
        <end position="262"/>
    </location>
</feature>
<feature type="transmembrane region" description="Helical" evidence="1">
    <location>
        <begin position="166"/>
        <end position="192"/>
    </location>
</feature>
<dbReference type="GO" id="GO:0005886">
    <property type="term" value="C:plasma membrane"/>
    <property type="evidence" value="ECO:0007669"/>
    <property type="project" value="TreeGrafter"/>
</dbReference>
<reference evidence="3" key="1">
    <citation type="submission" date="2020-06" db="EMBL/GenBank/DDBJ databases">
        <title>A chromosome-scale genome assembly of Talaromyces rugulosus W13939.</title>
        <authorList>
            <person name="Wang B."/>
            <person name="Guo L."/>
            <person name="Ye K."/>
            <person name="Wang L."/>
        </authorList>
    </citation>
    <scope>NUCLEOTIDE SEQUENCE [LARGE SCALE GENOMIC DNA]</scope>
    <source>
        <strain evidence="3">W13939</strain>
    </source>
</reference>
<dbReference type="AlphaFoldDB" id="A0A7H8QUK9"/>
<proteinExistence type="predicted"/>
<feature type="transmembrane region" description="Helical" evidence="1">
    <location>
        <begin position="204"/>
        <end position="223"/>
    </location>
</feature>
<feature type="transmembrane region" description="Helical" evidence="1">
    <location>
        <begin position="49"/>
        <end position="70"/>
    </location>
</feature>
<organism evidence="2 3">
    <name type="scientific">Talaromyces rugulosus</name>
    <name type="common">Penicillium rugulosum</name>
    <dbReference type="NCBI Taxonomy" id="121627"/>
    <lineage>
        <taxon>Eukaryota</taxon>
        <taxon>Fungi</taxon>
        <taxon>Dikarya</taxon>
        <taxon>Ascomycota</taxon>
        <taxon>Pezizomycotina</taxon>
        <taxon>Eurotiomycetes</taxon>
        <taxon>Eurotiomycetidae</taxon>
        <taxon>Eurotiales</taxon>
        <taxon>Trichocomaceae</taxon>
        <taxon>Talaromyces</taxon>
        <taxon>Talaromyces sect. Islandici</taxon>
    </lineage>
</organism>
<keyword evidence="1" id="KW-0812">Transmembrane</keyword>
<dbReference type="PANTHER" id="PTHR33927:SF3">
    <property type="entry name" value="INTEGRAL MEMBRANE PROTEIN TMPA"/>
    <property type="match status" value="1"/>
</dbReference>